<evidence type="ECO:0000256" key="1">
    <source>
        <dbReference type="ARBA" id="ARBA00004323"/>
    </source>
</evidence>
<evidence type="ECO:0000256" key="8">
    <source>
        <dbReference type="ARBA" id="ARBA00023136"/>
    </source>
</evidence>
<evidence type="ECO:0000256" key="9">
    <source>
        <dbReference type="SAM" id="Phobius"/>
    </source>
</evidence>
<evidence type="ECO:0000256" key="7">
    <source>
        <dbReference type="ARBA" id="ARBA00023034"/>
    </source>
</evidence>
<keyword evidence="11" id="KW-1185">Reference proteome</keyword>
<name>A0A9K3L4R5_9STRA</name>
<evidence type="ECO:0000256" key="4">
    <source>
        <dbReference type="ARBA" id="ARBA00022801"/>
    </source>
</evidence>
<dbReference type="PANTHER" id="PTHR13572">
    <property type="entry name" value="ENDO-ALPHA-1,2-MANNOSIDASE"/>
    <property type="match status" value="1"/>
</dbReference>
<organism evidence="10 11">
    <name type="scientific">Nitzschia inconspicua</name>
    <dbReference type="NCBI Taxonomy" id="303405"/>
    <lineage>
        <taxon>Eukaryota</taxon>
        <taxon>Sar</taxon>
        <taxon>Stramenopiles</taxon>
        <taxon>Ochrophyta</taxon>
        <taxon>Bacillariophyta</taxon>
        <taxon>Bacillariophyceae</taxon>
        <taxon>Bacillariophycidae</taxon>
        <taxon>Bacillariales</taxon>
        <taxon>Bacillariaceae</taxon>
        <taxon>Nitzschia</taxon>
    </lineage>
</organism>
<comment type="caution">
    <text evidence="10">The sequence shown here is derived from an EMBL/GenBank/DDBJ whole genome shotgun (WGS) entry which is preliminary data.</text>
</comment>
<dbReference type="GO" id="GO:0004559">
    <property type="term" value="F:alpha-mannosidase activity"/>
    <property type="evidence" value="ECO:0007669"/>
    <property type="project" value="TreeGrafter"/>
</dbReference>
<keyword evidence="5" id="KW-0735">Signal-anchor</keyword>
<dbReference type="EMBL" id="JAGRRH010000016">
    <property type="protein sequence ID" value="KAG7354786.1"/>
    <property type="molecule type" value="Genomic_DNA"/>
</dbReference>
<dbReference type="OrthoDB" id="406152at2759"/>
<dbReference type="InterPro" id="IPR026071">
    <property type="entry name" value="Glyco_Hydrolase_99"/>
</dbReference>
<feature type="transmembrane region" description="Helical" evidence="9">
    <location>
        <begin position="12"/>
        <end position="33"/>
    </location>
</feature>
<evidence type="ECO:0000256" key="6">
    <source>
        <dbReference type="ARBA" id="ARBA00022989"/>
    </source>
</evidence>
<gene>
    <name evidence="10" type="ORF">IV203_004142</name>
</gene>
<evidence type="ECO:0000313" key="10">
    <source>
        <dbReference type="EMBL" id="KAG7354786.1"/>
    </source>
</evidence>
<proteinExistence type="inferred from homology"/>
<reference evidence="10" key="1">
    <citation type="journal article" date="2021" name="Sci. Rep.">
        <title>Diploid genomic architecture of Nitzschia inconspicua, an elite biomass production diatom.</title>
        <authorList>
            <person name="Oliver A."/>
            <person name="Podell S."/>
            <person name="Pinowska A."/>
            <person name="Traller J.C."/>
            <person name="Smith S.R."/>
            <person name="McClure R."/>
            <person name="Beliaev A."/>
            <person name="Bohutskyi P."/>
            <person name="Hill E.A."/>
            <person name="Rabines A."/>
            <person name="Zheng H."/>
            <person name="Allen L.Z."/>
            <person name="Kuo A."/>
            <person name="Grigoriev I.V."/>
            <person name="Allen A.E."/>
            <person name="Hazlebeck D."/>
            <person name="Allen E.E."/>
        </authorList>
    </citation>
    <scope>NUCLEOTIDE SEQUENCE</scope>
    <source>
        <strain evidence="10">Hildebrandi</strain>
    </source>
</reference>
<evidence type="ECO:0000256" key="5">
    <source>
        <dbReference type="ARBA" id="ARBA00022968"/>
    </source>
</evidence>
<comment type="similarity">
    <text evidence="2">Belongs to the glycosyl hydrolase 99 family.</text>
</comment>
<dbReference type="GO" id="GO:0000139">
    <property type="term" value="C:Golgi membrane"/>
    <property type="evidence" value="ECO:0007669"/>
    <property type="project" value="UniProtKB-SubCell"/>
</dbReference>
<accession>A0A9K3L4R5</accession>
<dbReference type="AlphaFoldDB" id="A0A9K3L4R5"/>
<evidence type="ECO:0000256" key="2">
    <source>
        <dbReference type="ARBA" id="ARBA00009559"/>
    </source>
</evidence>
<reference evidence="10" key="2">
    <citation type="submission" date="2021-04" db="EMBL/GenBank/DDBJ databases">
        <authorList>
            <person name="Podell S."/>
        </authorList>
    </citation>
    <scope>NUCLEOTIDE SEQUENCE</scope>
    <source>
        <strain evidence="10">Hildebrandi</strain>
    </source>
</reference>
<keyword evidence="3 9" id="KW-0812">Transmembrane</keyword>
<protein>
    <submittedName>
        <fullName evidence="10">Glycosyl hydrolase family 99 protein</fullName>
    </submittedName>
</protein>
<sequence length="451" mass="52508">MTKGQKAVTEKYLILPLVLVFVLSIFATIFVLGTHPFRSQPTVFDDEWNDQSRHRLLQNSSSGASKNKLNVTTGAYYYPWHGEDFHNGEGFLRAVLKPRQGPELGEYDDTKKKTIKWHLEFSDMANLDLWVTSWWGPEQITDTTTRDTIMKQVEKEGHPLKIALLYESTNRLRVNREWVLDEDRIKADMKYLTKEYFDHFDNYLRIDGKPVMFIYLTRVLQREGGDHEAGQTLLQKTIALMRKEAKQEIFIVGDHAFDSYPEDVMSSTAALHNSSLQILDGITNYDIYGWMIGQRSSSYPGVDRLNRYYFWHQARWKQIAAEHNCVYIPSVMPGFNDRGVRDSGKVPLSRRLTPTSREGSFFEASLKRALQLVDEKADNLLVVTSFNEWHEDTMIEPVRTQDETTQPESMTDGLAYSGYGTLYLDLLRNYTRDFEEDPMRWSKLMSDYEFE</sequence>
<keyword evidence="4 10" id="KW-0378">Hydrolase</keyword>
<keyword evidence="8 9" id="KW-0472">Membrane</keyword>
<dbReference type="Proteomes" id="UP000693970">
    <property type="component" value="Unassembled WGS sequence"/>
</dbReference>
<keyword evidence="7" id="KW-0333">Golgi apparatus</keyword>
<evidence type="ECO:0000313" key="11">
    <source>
        <dbReference type="Proteomes" id="UP000693970"/>
    </source>
</evidence>
<dbReference type="PANTHER" id="PTHR13572:SF4">
    <property type="entry name" value="RE57134P"/>
    <property type="match status" value="1"/>
</dbReference>
<evidence type="ECO:0000256" key="3">
    <source>
        <dbReference type="ARBA" id="ARBA00022692"/>
    </source>
</evidence>
<dbReference type="Pfam" id="PF16317">
    <property type="entry name" value="Glyco_hydro_99"/>
    <property type="match status" value="1"/>
</dbReference>
<keyword evidence="6 9" id="KW-1133">Transmembrane helix</keyword>
<comment type="subcellular location">
    <subcellularLocation>
        <location evidence="1">Golgi apparatus membrane</location>
        <topology evidence="1">Single-pass type II membrane protein</topology>
    </subcellularLocation>
</comment>